<feature type="transmembrane region" description="Helical" evidence="1">
    <location>
        <begin position="37"/>
        <end position="59"/>
    </location>
</feature>
<feature type="transmembrane region" description="Helical" evidence="1">
    <location>
        <begin position="12"/>
        <end position="31"/>
    </location>
</feature>
<evidence type="ECO:0000313" key="3">
    <source>
        <dbReference type="Proteomes" id="UP000313645"/>
    </source>
</evidence>
<dbReference type="RefSeq" id="WP_131482485.1">
    <property type="nucleotide sequence ID" value="NZ_SJDL01000021.1"/>
</dbReference>
<feature type="transmembrane region" description="Helical" evidence="1">
    <location>
        <begin position="92"/>
        <end position="111"/>
    </location>
</feature>
<accession>A0ABY1ZMY7</accession>
<dbReference type="InterPro" id="IPR018643">
    <property type="entry name" value="DUF2069_membrane"/>
</dbReference>
<keyword evidence="1" id="KW-0812">Transmembrane</keyword>
<evidence type="ECO:0000256" key="1">
    <source>
        <dbReference type="SAM" id="Phobius"/>
    </source>
</evidence>
<sequence length="117" mass="13090">MLHSARARHTRLLCQVLYGLLLALLVLTTFWPAPDPALSLPLVLTVKLVPLLLFIPIVIRGDNRGLIWLSFVLIFYFTQFTVSAWLTQGAVVPSINALVTLLLFVSAMVHLKTNRPE</sequence>
<organism evidence="2 3">
    <name type="scientific">Marinobacter halodurans</name>
    <dbReference type="NCBI Taxonomy" id="2528979"/>
    <lineage>
        <taxon>Bacteria</taxon>
        <taxon>Pseudomonadati</taxon>
        <taxon>Pseudomonadota</taxon>
        <taxon>Gammaproteobacteria</taxon>
        <taxon>Pseudomonadales</taxon>
        <taxon>Marinobacteraceae</taxon>
        <taxon>Marinobacter</taxon>
    </lineage>
</organism>
<name>A0ABY1ZMY7_9GAMM</name>
<feature type="transmembrane region" description="Helical" evidence="1">
    <location>
        <begin position="66"/>
        <end position="86"/>
    </location>
</feature>
<comment type="caution">
    <text evidence="2">The sequence shown here is derived from an EMBL/GenBank/DDBJ whole genome shotgun (WGS) entry which is preliminary data.</text>
</comment>
<keyword evidence="1" id="KW-1133">Transmembrane helix</keyword>
<dbReference type="Pfam" id="PF09842">
    <property type="entry name" value="DUF2069"/>
    <property type="match status" value="1"/>
</dbReference>
<gene>
    <name evidence="2" type="ORF">EZI54_13595</name>
</gene>
<protein>
    <submittedName>
        <fullName evidence="2">DUF2069 domain-containing protein</fullName>
    </submittedName>
</protein>
<dbReference type="EMBL" id="SJDL01000021">
    <property type="protein sequence ID" value="TBW54501.1"/>
    <property type="molecule type" value="Genomic_DNA"/>
</dbReference>
<dbReference type="Proteomes" id="UP000313645">
    <property type="component" value="Unassembled WGS sequence"/>
</dbReference>
<reference evidence="2 3" key="1">
    <citation type="submission" date="2019-02" db="EMBL/GenBank/DDBJ databases">
        <title>Marinobacter halodurans sp. nov., a marine bacterium isolated from sea tidal flat.</title>
        <authorList>
            <person name="Yoo Y."/>
            <person name="Lee D.W."/>
            <person name="Kim B.S."/>
            <person name="Kim J.-J."/>
        </authorList>
    </citation>
    <scope>NUCLEOTIDE SEQUENCE [LARGE SCALE GENOMIC DNA]</scope>
    <source>
        <strain evidence="2 3">YJ-S3-2</strain>
    </source>
</reference>
<proteinExistence type="predicted"/>
<evidence type="ECO:0000313" key="2">
    <source>
        <dbReference type="EMBL" id="TBW54501.1"/>
    </source>
</evidence>
<keyword evidence="1" id="KW-0472">Membrane</keyword>
<keyword evidence="3" id="KW-1185">Reference proteome</keyword>